<protein>
    <recommendedName>
        <fullName evidence="4">Flagella basal body P-ring formation protein FlgA</fullName>
    </recommendedName>
</protein>
<name>C7RLC6_ACCRE</name>
<keyword evidence="6" id="KW-0282">Flagellum</keyword>
<keyword evidence="4" id="KW-1005">Bacterial flagellum biogenesis</keyword>
<dbReference type="GO" id="GO:0042597">
    <property type="term" value="C:periplasmic space"/>
    <property type="evidence" value="ECO:0007669"/>
    <property type="project" value="UniProtKB-SubCell"/>
</dbReference>
<dbReference type="HOGENOM" id="CLU_070510_2_1_4"/>
<dbReference type="InterPro" id="IPR017585">
    <property type="entry name" value="SAF_FlgA"/>
</dbReference>
<keyword evidence="6" id="KW-0966">Cell projection</keyword>
<feature type="domain" description="SAF" evidence="5">
    <location>
        <begin position="110"/>
        <end position="172"/>
    </location>
</feature>
<feature type="chain" id="PRO_5005125748" description="Flagella basal body P-ring formation protein FlgA" evidence="4">
    <location>
        <begin position="31"/>
        <end position="234"/>
    </location>
</feature>
<dbReference type="Gene3D" id="3.90.1210.10">
    <property type="entry name" value="Antifreeze-like/N-acetylneuraminic acid synthase C-terminal domain"/>
    <property type="match status" value="1"/>
</dbReference>
<dbReference type="InterPro" id="IPR039246">
    <property type="entry name" value="Flagellar_FlgA"/>
</dbReference>
<feature type="signal peptide" evidence="4">
    <location>
        <begin position="1"/>
        <end position="30"/>
    </location>
</feature>
<dbReference type="EMBL" id="CP001715">
    <property type="protein sequence ID" value="ACV37075.1"/>
    <property type="molecule type" value="Genomic_DNA"/>
</dbReference>
<dbReference type="InterPro" id="IPR041231">
    <property type="entry name" value="FlgA_N"/>
</dbReference>
<dbReference type="SMART" id="SM00858">
    <property type="entry name" value="SAF"/>
    <property type="match status" value="1"/>
</dbReference>
<keyword evidence="6" id="KW-0969">Cilium</keyword>
<proteinExistence type="inferred from homology"/>
<comment type="subcellular location">
    <subcellularLocation>
        <location evidence="1 4">Periplasm</location>
    </subcellularLocation>
</comment>
<comment type="function">
    <text evidence="4">Involved in the assembly process of the P-ring formation. It may associate with FlgF on the rod constituting a structure essential for the P-ring assembly or may act as a modulator protein for the P-ring assembly.</text>
</comment>
<keyword evidence="2 4" id="KW-0732">Signal</keyword>
<dbReference type="OrthoDB" id="8561436at2"/>
<gene>
    <name evidence="6" type="ordered locus">CAP2UW1_3825</name>
</gene>
<evidence type="ECO:0000259" key="5">
    <source>
        <dbReference type="SMART" id="SM00858"/>
    </source>
</evidence>
<dbReference type="PANTHER" id="PTHR36307:SF1">
    <property type="entry name" value="FLAGELLA BASAL BODY P-RING FORMATION PROTEIN FLGA"/>
    <property type="match status" value="1"/>
</dbReference>
<dbReference type="Pfam" id="PF17656">
    <property type="entry name" value="ChapFlgA_N"/>
    <property type="match status" value="1"/>
</dbReference>
<dbReference type="InterPro" id="IPR013974">
    <property type="entry name" value="SAF"/>
</dbReference>
<evidence type="ECO:0000256" key="2">
    <source>
        <dbReference type="ARBA" id="ARBA00022729"/>
    </source>
</evidence>
<dbReference type="NCBIfam" id="TIGR03170">
    <property type="entry name" value="flgA_cterm"/>
    <property type="match status" value="1"/>
</dbReference>
<evidence type="ECO:0000313" key="6">
    <source>
        <dbReference type="EMBL" id="ACV37075.1"/>
    </source>
</evidence>
<dbReference type="Pfam" id="PF13144">
    <property type="entry name" value="ChapFlgA"/>
    <property type="match status" value="1"/>
</dbReference>
<dbReference type="KEGG" id="app:CAP2UW1_3825"/>
<organism evidence="6">
    <name type="scientific">Accumulibacter regalis</name>
    <dbReference type="NCBI Taxonomy" id="522306"/>
    <lineage>
        <taxon>Bacteria</taxon>
        <taxon>Pseudomonadati</taxon>
        <taxon>Pseudomonadota</taxon>
        <taxon>Betaproteobacteria</taxon>
        <taxon>Candidatus Accumulibacter</taxon>
    </lineage>
</organism>
<dbReference type="GO" id="GO:0044780">
    <property type="term" value="P:bacterial-type flagellum assembly"/>
    <property type="evidence" value="ECO:0007669"/>
    <property type="project" value="InterPro"/>
</dbReference>
<comment type="similarity">
    <text evidence="4">Belongs to the FlgA family.</text>
</comment>
<dbReference type="CDD" id="cd11614">
    <property type="entry name" value="SAF_CpaB_FlgA_like"/>
    <property type="match status" value="1"/>
</dbReference>
<evidence type="ECO:0000256" key="1">
    <source>
        <dbReference type="ARBA" id="ARBA00004418"/>
    </source>
</evidence>
<evidence type="ECO:0000256" key="4">
    <source>
        <dbReference type="RuleBase" id="RU362063"/>
    </source>
</evidence>
<dbReference type="eggNOG" id="COG1261">
    <property type="taxonomic scope" value="Bacteria"/>
</dbReference>
<dbReference type="STRING" id="522306.CAP2UW1_3825"/>
<dbReference type="PANTHER" id="PTHR36307">
    <property type="entry name" value="FLAGELLA BASAL BODY P-RING FORMATION PROTEIN FLGA"/>
    <property type="match status" value="1"/>
</dbReference>
<keyword evidence="3 4" id="KW-0574">Periplasm</keyword>
<sequence length="234" mass="24232" precursor="true">MSTRNRISPLSKLPHLLCALLAAVTHSAVAEPSLAVALDQYLTSQTQGLPGKVSYSVGPLDQFAKRGPCSAFEPFLPVGSRLWGKTTVGIRCLGPTPWTVYVPVQVRVAGTYLLTARQLTAGQIVADSDVLMQGGDLGALPAGVLTDPAQARGKTVRSSVAAGQPLRGDLLIAPWSVQQGQSVKLVSTGTGFTVSNEGKALNNASEGQVAQVRTASGQVVSGVARGLGIVEVTY</sequence>
<evidence type="ECO:0000256" key="3">
    <source>
        <dbReference type="ARBA" id="ARBA00022764"/>
    </source>
</evidence>
<reference evidence="6" key="1">
    <citation type="submission" date="2009-08" db="EMBL/GenBank/DDBJ databases">
        <authorList>
            <consortium name="US DOE Joint Genome Institute"/>
            <person name="Lucas S."/>
            <person name="Copeland A."/>
            <person name="Lapidus A."/>
            <person name="Glavina del Rio T."/>
            <person name="Dalin E."/>
            <person name="Tice H."/>
            <person name="Bruce D."/>
            <person name="Barry K."/>
            <person name="Pitluck S."/>
            <person name="Lowry S."/>
            <person name="Larimer F."/>
            <person name="Land M."/>
            <person name="Hauser L."/>
            <person name="Kyrpides N."/>
            <person name="Ivanova N."/>
            <person name="McMahon K.D."/>
            <person name="Hugenholtz P."/>
        </authorList>
    </citation>
    <scope>NUCLEOTIDE SEQUENCE</scope>
    <source>
        <strain evidence="6">UW-1</strain>
    </source>
</reference>
<accession>C7RLC6</accession>
<reference evidence="6" key="2">
    <citation type="submission" date="2009-09" db="EMBL/GenBank/DDBJ databases">
        <title>Complete sequence of chromosome of Candidatus Accumulibacter phosphatis clade IIA str. UW-1.</title>
        <authorList>
            <consortium name="US DOE Joint Genome Institute"/>
            <person name="Martin H.G."/>
            <person name="Ivanova N."/>
            <person name="Kunin V."/>
            <person name="Warnecke F."/>
            <person name="Barry K."/>
            <person name="He S."/>
            <person name="Salamov A."/>
            <person name="Szeto E."/>
            <person name="Dalin E."/>
            <person name="Pangilinan J.L."/>
            <person name="Lapidus A."/>
            <person name="Lowry S."/>
            <person name="Kyrpides N.C."/>
            <person name="McMahon K.D."/>
            <person name="Hugenholtz P."/>
        </authorList>
    </citation>
    <scope>NUCLEOTIDE SEQUENCE [LARGE SCALE GENOMIC DNA]</scope>
    <source>
        <strain evidence="6">UW-1</strain>
    </source>
</reference>
<dbReference type="AlphaFoldDB" id="C7RLC6"/>
<dbReference type="Gene3D" id="2.30.30.760">
    <property type="match status" value="1"/>
</dbReference>